<keyword evidence="1" id="KW-1185">Reference proteome</keyword>
<dbReference type="WBParaSite" id="maker-unitig_31312-snap-gene-0.1-mRNA-1">
    <property type="protein sequence ID" value="maker-unitig_31312-snap-gene-0.1-mRNA-1"/>
    <property type="gene ID" value="maker-unitig_31312-snap-gene-0.1"/>
</dbReference>
<proteinExistence type="predicted"/>
<protein>
    <submittedName>
        <fullName evidence="2">RAB3GAP2_N domain-containing protein</fullName>
    </submittedName>
</protein>
<dbReference type="Gene3D" id="3.40.50.1460">
    <property type="match status" value="1"/>
</dbReference>
<dbReference type="InterPro" id="IPR029030">
    <property type="entry name" value="Caspase-like_dom_sf"/>
</dbReference>
<accession>A0A1I8FE75</accession>
<organism evidence="1 2">
    <name type="scientific">Macrostomum lignano</name>
    <dbReference type="NCBI Taxonomy" id="282301"/>
    <lineage>
        <taxon>Eukaryota</taxon>
        <taxon>Metazoa</taxon>
        <taxon>Spiralia</taxon>
        <taxon>Lophotrochozoa</taxon>
        <taxon>Platyhelminthes</taxon>
        <taxon>Rhabditophora</taxon>
        <taxon>Macrostomorpha</taxon>
        <taxon>Macrostomida</taxon>
        <taxon>Macrostomidae</taxon>
        <taxon>Macrostomum</taxon>
    </lineage>
</organism>
<reference evidence="2" key="1">
    <citation type="submission" date="2016-11" db="UniProtKB">
        <authorList>
            <consortium name="WormBaseParasite"/>
        </authorList>
    </citation>
    <scope>IDENTIFICATION</scope>
</reference>
<evidence type="ECO:0000313" key="1">
    <source>
        <dbReference type="Proteomes" id="UP000095280"/>
    </source>
</evidence>
<dbReference type="AlphaFoldDB" id="A0A1I8FE75"/>
<sequence length="280" mass="30880">MDQSHRMDGIPVEDFGLIFNHVKLLSSNHRRRPRGLSDVDAAQATLRLVSSSGLRCSKLFADLTASSLLDVLRRVPHQKSFNNDCFGCSVAVYTDMRATFYTKDRDFAYRLCCLEQFKSKDGLQNLLGKPKHVFHSRPARGDNFDRGVEVTDGDGDTLGTLWRPPAGVGVGKAALASSADSSEVPLVVGFLLLLLDPARLLQLEEQPERQLTEVLSTHAKSTVCRPFGLTDYCEPRSEPVALAQVEIGDAVWTSSASVCKHLHQSRSQNSNLVEAFTDTF</sequence>
<evidence type="ECO:0000313" key="2">
    <source>
        <dbReference type="WBParaSite" id="maker-unitig_31312-snap-gene-0.1-mRNA-1"/>
    </source>
</evidence>
<name>A0A1I8FE75_9PLAT</name>
<dbReference type="SUPFAM" id="SSF52129">
    <property type="entry name" value="Caspase-like"/>
    <property type="match status" value="1"/>
</dbReference>
<dbReference type="Proteomes" id="UP000095280">
    <property type="component" value="Unplaced"/>
</dbReference>